<reference evidence="8 9" key="1">
    <citation type="journal article" date="2019" name="Emerg. Microbes Infect.">
        <title>Comprehensive subspecies identification of 175 nontuberculous mycobacteria species based on 7547 genomic profiles.</title>
        <authorList>
            <person name="Matsumoto Y."/>
            <person name="Kinjo T."/>
            <person name="Motooka D."/>
            <person name="Nabeya D."/>
            <person name="Jung N."/>
            <person name="Uechi K."/>
            <person name="Horii T."/>
            <person name="Iida T."/>
            <person name="Fujita J."/>
            <person name="Nakamura S."/>
        </authorList>
    </citation>
    <scope>NUCLEOTIDE SEQUENCE [LARGE SCALE GENOMIC DNA]</scope>
    <source>
        <strain evidence="8 9">JCM 16018</strain>
    </source>
</reference>
<dbReference type="InterPro" id="IPR002481">
    <property type="entry name" value="FUR"/>
</dbReference>
<dbReference type="GO" id="GO:0008270">
    <property type="term" value="F:zinc ion binding"/>
    <property type="evidence" value="ECO:0007669"/>
    <property type="project" value="TreeGrafter"/>
</dbReference>
<evidence type="ECO:0000256" key="5">
    <source>
        <dbReference type="ARBA" id="ARBA00023125"/>
    </source>
</evidence>
<protein>
    <submittedName>
        <fullName evidence="8">Transcriptional repressor</fullName>
    </submittedName>
</protein>
<comment type="cofactor">
    <cofactor evidence="7">
        <name>Zn(2+)</name>
        <dbReference type="ChEBI" id="CHEBI:29105"/>
    </cofactor>
    <text evidence="7">Binds 1 zinc ion per subunit.</text>
</comment>
<dbReference type="Gene3D" id="3.30.1490.190">
    <property type="match status" value="1"/>
</dbReference>
<dbReference type="CDD" id="cd07153">
    <property type="entry name" value="Fur_like"/>
    <property type="match status" value="1"/>
</dbReference>
<proteinExistence type="inferred from homology"/>
<keyword evidence="5" id="KW-0238">DNA-binding</keyword>
<gene>
    <name evidence="8" type="primary">fur</name>
    <name evidence="8" type="ORF">MSEO_05210</name>
</gene>
<dbReference type="GO" id="GO:1900376">
    <property type="term" value="P:regulation of secondary metabolite biosynthetic process"/>
    <property type="evidence" value="ECO:0007669"/>
    <property type="project" value="TreeGrafter"/>
</dbReference>
<evidence type="ECO:0000256" key="4">
    <source>
        <dbReference type="ARBA" id="ARBA00023015"/>
    </source>
</evidence>
<keyword evidence="6" id="KW-0804">Transcription</keyword>
<dbReference type="PANTHER" id="PTHR33202">
    <property type="entry name" value="ZINC UPTAKE REGULATION PROTEIN"/>
    <property type="match status" value="1"/>
</dbReference>
<keyword evidence="2" id="KW-0678">Repressor</keyword>
<keyword evidence="7" id="KW-0479">Metal-binding</keyword>
<evidence type="ECO:0000313" key="9">
    <source>
        <dbReference type="Proteomes" id="UP000466632"/>
    </source>
</evidence>
<feature type="binding site" evidence="7">
    <location>
        <position position="110"/>
    </location>
    <ligand>
        <name>Zn(2+)</name>
        <dbReference type="ChEBI" id="CHEBI:29105"/>
    </ligand>
</feature>
<feature type="binding site" evidence="7">
    <location>
        <position position="107"/>
    </location>
    <ligand>
        <name>Zn(2+)</name>
        <dbReference type="ChEBI" id="CHEBI:29105"/>
    </ligand>
</feature>
<dbReference type="Proteomes" id="UP000466632">
    <property type="component" value="Chromosome"/>
</dbReference>
<evidence type="ECO:0000256" key="1">
    <source>
        <dbReference type="ARBA" id="ARBA00007957"/>
    </source>
</evidence>
<dbReference type="PANTHER" id="PTHR33202:SF22">
    <property type="entry name" value="HYDROGEN PEROXIDE SENSITIVE REPRESSOR"/>
    <property type="match status" value="1"/>
</dbReference>
<dbReference type="InterPro" id="IPR036390">
    <property type="entry name" value="WH_DNA-bd_sf"/>
</dbReference>
<dbReference type="InterPro" id="IPR043135">
    <property type="entry name" value="Fur_C"/>
</dbReference>
<evidence type="ECO:0000256" key="2">
    <source>
        <dbReference type="ARBA" id="ARBA00022491"/>
    </source>
</evidence>
<dbReference type="SUPFAM" id="SSF46785">
    <property type="entry name" value="Winged helix' DNA-binding domain"/>
    <property type="match status" value="1"/>
</dbReference>
<evidence type="ECO:0000256" key="3">
    <source>
        <dbReference type="ARBA" id="ARBA00022833"/>
    </source>
</evidence>
<feature type="binding site" evidence="7">
    <location>
        <position position="148"/>
    </location>
    <ligand>
        <name>Zn(2+)</name>
        <dbReference type="ChEBI" id="CHEBI:29105"/>
    </ligand>
</feature>
<evidence type="ECO:0000256" key="6">
    <source>
        <dbReference type="ARBA" id="ARBA00023163"/>
    </source>
</evidence>
<dbReference type="AlphaFoldDB" id="A0A7I7NW20"/>
<keyword evidence="4" id="KW-0805">Transcription regulation</keyword>
<accession>A0A7I7NW20</accession>
<dbReference type="GO" id="GO:0003700">
    <property type="term" value="F:DNA-binding transcription factor activity"/>
    <property type="evidence" value="ECO:0007669"/>
    <property type="project" value="InterPro"/>
</dbReference>
<sequence>MTPKPSALDPSVTARIGDLLRDRGLRRMWSRIQVLAVLEPVHGHLPVAEIHKRVRACLPHGAHPPDVATIYRTVTTLVGQGVLHPLTLEGGVTTYGMATAPHHHAVCTECGSIIEVPAGQLSSALEHAMAGSSFALSEAAGLTLHGLCPQCQGKRPPKRSGR</sequence>
<keyword evidence="9" id="KW-1185">Reference proteome</keyword>
<dbReference type="EMBL" id="AP022582">
    <property type="protein sequence ID" value="BBY00022.1"/>
    <property type="molecule type" value="Genomic_DNA"/>
</dbReference>
<dbReference type="KEGG" id="mseo:MSEO_05210"/>
<evidence type="ECO:0000256" key="7">
    <source>
        <dbReference type="PIRSR" id="PIRSR602481-1"/>
    </source>
</evidence>
<organism evidence="8 9">
    <name type="scientific">Mycobacterium seoulense</name>
    <dbReference type="NCBI Taxonomy" id="386911"/>
    <lineage>
        <taxon>Bacteria</taxon>
        <taxon>Bacillati</taxon>
        <taxon>Actinomycetota</taxon>
        <taxon>Actinomycetes</taxon>
        <taxon>Mycobacteriales</taxon>
        <taxon>Mycobacteriaceae</taxon>
        <taxon>Mycobacterium</taxon>
    </lineage>
</organism>
<keyword evidence="3 7" id="KW-0862">Zinc</keyword>
<dbReference type="Gene3D" id="1.10.10.10">
    <property type="entry name" value="Winged helix-like DNA-binding domain superfamily/Winged helix DNA-binding domain"/>
    <property type="match status" value="1"/>
</dbReference>
<dbReference type="RefSeq" id="WP_163675487.1">
    <property type="nucleotide sequence ID" value="NZ_AP022582.1"/>
</dbReference>
<comment type="similarity">
    <text evidence="1">Belongs to the Fur family.</text>
</comment>
<dbReference type="InterPro" id="IPR036388">
    <property type="entry name" value="WH-like_DNA-bd_sf"/>
</dbReference>
<feature type="binding site" evidence="7">
    <location>
        <position position="151"/>
    </location>
    <ligand>
        <name>Zn(2+)</name>
        <dbReference type="ChEBI" id="CHEBI:29105"/>
    </ligand>
</feature>
<dbReference type="Pfam" id="PF01475">
    <property type="entry name" value="FUR"/>
    <property type="match status" value="1"/>
</dbReference>
<name>A0A7I7NW20_9MYCO</name>
<dbReference type="GO" id="GO:0045892">
    <property type="term" value="P:negative regulation of DNA-templated transcription"/>
    <property type="evidence" value="ECO:0007669"/>
    <property type="project" value="TreeGrafter"/>
</dbReference>
<evidence type="ECO:0000313" key="8">
    <source>
        <dbReference type="EMBL" id="BBY00022.1"/>
    </source>
</evidence>
<dbReference type="GO" id="GO:0000976">
    <property type="term" value="F:transcription cis-regulatory region binding"/>
    <property type="evidence" value="ECO:0007669"/>
    <property type="project" value="TreeGrafter"/>
</dbReference>